<reference evidence="2 3" key="1">
    <citation type="submission" date="2023-10" db="EMBL/GenBank/DDBJ databases">
        <title>Genomes of two closely related lineages of the louse Polyplax serrata with different host specificities.</title>
        <authorList>
            <person name="Martinu J."/>
            <person name="Tarabai H."/>
            <person name="Stefka J."/>
            <person name="Hypsa V."/>
        </authorList>
    </citation>
    <scope>NUCLEOTIDE SEQUENCE [LARGE SCALE GENOMIC DNA]</scope>
    <source>
        <strain evidence="2">HR10_N</strain>
    </source>
</reference>
<proteinExistence type="predicted"/>
<evidence type="ECO:0000313" key="3">
    <source>
        <dbReference type="Proteomes" id="UP001372834"/>
    </source>
</evidence>
<evidence type="ECO:0000256" key="1">
    <source>
        <dbReference type="SAM" id="MobiDB-lite"/>
    </source>
</evidence>
<dbReference type="Proteomes" id="UP001372834">
    <property type="component" value="Unassembled WGS sequence"/>
</dbReference>
<dbReference type="EMBL" id="JAWJWE010000006">
    <property type="protein sequence ID" value="KAK6632895.1"/>
    <property type="molecule type" value="Genomic_DNA"/>
</dbReference>
<feature type="compositionally biased region" description="Basic and acidic residues" evidence="1">
    <location>
        <begin position="98"/>
        <end position="107"/>
    </location>
</feature>
<name>A0AAN8RYY3_POLSC</name>
<accession>A0AAN8RYY3</accession>
<gene>
    <name evidence="2" type="ORF">RUM43_012638</name>
</gene>
<feature type="region of interest" description="Disordered" evidence="1">
    <location>
        <begin position="98"/>
        <end position="120"/>
    </location>
</feature>
<protein>
    <submittedName>
        <fullName evidence="2">Uncharacterized protein</fullName>
    </submittedName>
</protein>
<organism evidence="2 3">
    <name type="scientific">Polyplax serrata</name>
    <name type="common">Common mouse louse</name>
    <dbReference type="NCBI Taxonomy" id="468196"/>
    <lineage>
        <taxon>Eukaryota</taxon>
        <taxon>Metazoa</taxon>
        <taxon>Ecdysozoa</taxon>
        <taxon>Arthropoda</taxon>
        <taxon>Hexapoda</taxon>
        <taxon>Insecta</taxon>
        <taxon>Pterygota</taxon>
        <taxon>Neoptera</taxon>
        <taxon>Paraneoptera</taxon>
        <taxon>Psocodea</taxon>
        <taxon>Troctomorpha</taxon>
        <taxon>Phthiraptera</taxon>
        <taxon>Anoplura</taxon>
        <taxon>Polyplacidae</taxon>
        <taxon>Polyplax</taxon>
    </lineage>
</organism>
<sequence>MCGGFVFLGVCDKFKSLAEFHKSNSTFNLSSFCEKNVSPSHVLLQVLAGHNYNSPFVVRMSHPGSRSFAKAVCAGVTAFEKGNLADLGHTKILKEHMRNVGKDKSDMSDSEEQDKKRMKF</sequence>
<evidence type="ECO:0000313" key="2">
    <source>
        <dbReference type="EMBL" id="KAK6632895.1"/>
    </source>
</evidence>
<dbReference type="AlphaFoldDB" id="A0AAN8RYY3"/>
<comment type="caution">
    <text evidence="2">The sequence shown here is derived from an EMBL/GenBank/DDBJ whole genome shotgun (WGS) entry which is preliminary data.</text>
</comment>